<dbReference type="PANTHER" id="PTHR47837">
    <property type="entry name" value="GTP PYROPHOSPHOKINASE YJBM"/>
    <property type="match status" value="1"/>
</dbReference>
<accession>A0A414ENY7</accession>
<keyword evidence="2" id="KW-0418">Kinase</keyword>
<reference evidence="2 3" key="1">
    <citation type="submission" date="2018-08" db="EMBL/GenBank/DDBJ databases">
        <title>A genome reference for cultivated species of the human gut microbiota.</title>
        <authorList>
            <person name="Zou Y."/>
            <person name="Xue W."/>
            <person name="Luo G."/>
        </authorList>
    </citation>
    <scope>NUCLEOTIDE SEQUENCE [LARGE SCALE GENOMIC DNA]</scope>
    <source>
        <strain evidence="2 3">AM28-23</strain>
    </source>
</reference>
<evidence type="ECO:0000313" key="2">
    <source>
        <dbReference type="EMBL" id="RHE40938.1"/>
    </source>
</evidence>
<organism evidence="2 3">
    <name type="scientific">Blautia obeum</name>
    <dbReference type="NCBI Taxonomy" id="40520"/>
    <lineage>
        <taxon>Bacteria</taxon>
        <taxon>Bacillati</taxon>
        <taxon>Bacillota</taxon>
        <taxon>Clostridia</taxon>
        <taxon>Lachnospirales</taxon>
        <taxon>Lachnospiraceae</taxon>
        <taxon>Blautia</taxon>
    </lineage>
</organism>
<proteinExistence type="predicted"/>
<dbReference type="UniPathway" id="UPA00908">
    <property type="reaction ID" value="UER00884"/>
</dbReference>
<dbReference type="GO" id="GO:0016301">
    <property type="term" value="F:kinase activity"/>
    <property type="evidence" value="ECO:0007669"/>
    <property type="project" value="UniProtKB-KW"/>
</dbReference>
<comment type="pathway">
    <text evidence="1">Purine metabolism; ppGpp biosynthesis; ppGpp from GTP: step 1/2.</text>
</comment>
<dbReference type="InterPro" id="IPR007685">
    <property type="entry name" value="RelA_SpoT"/>
</dbReference>
<evidence type="ECO:0000256" key="1">
    <source>
        <dbReference type="ARBA" id="ARBA00004976"/>
    </source>
</evidence>
<dbReference type="Pfam" id="PF04607">
    <property type="entry name" value="RelA_SpoT"/>
    <property type="match status" value="1"/>
</dbReference>
<protein>
    <submittedName>
        <fullName evidence="2">GTP pyrophosphokinase</fullName>
    </submittedName>
</protein>
<dbReference type="CDD" id="cd05399">
    <property type="entry name" value="NT_Rel-Spo_like"/>
    <property type="match status" value="1"/>
</dbReference>
<dbReference type="RefSeq" id="WP_015541776.1">
    <property type="nucleotide sequence ID" value="NZ_CABJFK010000003.1"/>
</dbReference>
<name>A0A414ENY7_9FIRM</name>
<dbReference type="InterPro" id="IPR052366">
    <property type="entry name" value="GTP_Pyrophosphokinase"/>
</dbReference>
<gene>
    <name evidence="2" type="ORF">DW740_05215</name>
</gene>
<dbReference type="EMBL" id="QSKF01000003">
    <property type="protein sequence ID" value="RHE40938.1"/>
    <property type="molecule type" value="Genomic_DNA"/>
</dbReference>
<dbReference type="SUPFAM" id="SSF81301">
    <property type="entry name" value="Nucleotidyltransferase"/>
    <property type="match status" value="1"/>
</dbReference>
<dbReference type="GO" id="GO:0015970">
    <property type="term" value="P:guanosine tetraphosphate biosynthetic process"/>
    <property type="evidence" value="ECO:0007669"/>
    <property type="project" value="UniProtKB-UniPathway"/>
</dbReference>
<dbReference type="InterPro" id="IPR043519">
    <property type="entry name" value="NT_sf"/>
</dbReference>
<comment type="caution">
    <text evidence="2">The sequence shown here is derived from an EMBL/GenBank/DDBJ whole genome shotgun (WGS) entry which is preliminary data.</text>
</comment>
<dbReference type="Gene3D" id="1.10.287.860">
    <property type="entry name" value="Nucleotidyltransferase"/>
    <property type="match status" value="1"/>
</dbReference>
<dbReference type="AlphaFoldDB" id="A0A414ENY7"/>
<dbReference type="SMART" id="SM00954">
    <property type="entry name" value="RelA_SpoT"/>
    <property type="match status" value="1"/>
</dbReference>
<keyword evidence="2" id="KW-0808">Transferase</keyword>
<dbReference type="Gene3D" id="3.30.460.10">
    <property type="entry name" value="Beta Polymerase, domain 2"/>
    <property type="match status" value="1"/>
</dbReference>
<sequence length="236" mass="27614">MGTCNALQTAEIYTNENFTLIQLEEERQKLKKKELLKTMLTDGEFSIKGQCVINLMMTKLEIINTFLLMKYNRNFIQMTTGRLKSYDSVCKKMQKKGLDLNFSQALEKINDLIGVRAVCSYVDDIYKVAELIEKQQDIRILKTKDYIKEPKKSGYQSLHLILEVAMPFQNESQWIKAELQLRTAAMDYWANLDHQLRYKRGQKQAAVINEELQRCASVISELDQKMLDIRKRIDKI</sequence>
<evidence type="ECO:0000313" key="3">
    <source>
        <dbReference type="Proteomes" id="UP000283745"/>
    </source>
</evidence>
<dbReference type="Proteomes" id="UP000283745">
    <property type="component" value="Unassembled WGS sequence"/>
</dbReference>
<dbReference type="PANTHER" id="PTHR47837:SF2">
    <property type="entry name" value="GTP PYROPHOSPHOKINASE YWAC"/>
    <property type="match status" value="1"/>
</dbReference>